<feature type="transmembrane region" description="Helical" evidence="1">
    <location>
        <begin position="7"/>
        <end position="27"/>
    </location>
</feature>
<reference evidence="2 3" key="1">
    <citation type="submission" date="2014-03" db="EMBL/GenBank/DDBJ databases">
        <title>Whole genome sequence of Novosphingobium resinovorum KF1.</title>
        <authorList>
            <person name="Gan H.M."/>
            <person name="Gan H.Y."/>
            <person name="Chew T.H."/>
            <person name="Savka M.A."/>
        </authorList>
    </citation>
    <scope>NUCLEOTIDE SEQUENCE [LARGE SCALE GENOMIC DNA]</scope>
    <source>
        <strain evidence="2 3">KF1</strain>
    </source>
</reference>
<accession>A0A031JPF4</accession>
<dbReference type="AlphaFoldDB" id="A0A031JPF4"/>
<dbReference type="CDD" id="cd06662">
    <property type="entry name" value="SURF1"/>
    <property type="match status" value="1"/>
</dbReference>
<keyword evidence="1" id="KW-1133">Transmembrane helix</keyword>
<proteinExistence type="inferred from homology"/>
<keyword evidence="1" id="KW-0812">Transmembrane</keyword>
<organism evidence="2 3">
    <name type="scientific">Novosphingobium resinovorum</name>
    <dbReference type="NCBI Taxonomy" id="158500"/>
    <lineage>
        <taxon>Bacteria</taxon>
        <taxon>Pseudomonadati</taxon>
        <taxon>Pseudomonadota</taxon>
        <taxon>Alphaproteobacteria</taxon>
        <taxon>Sphingomonadales</taxon>
        <taxon>Sphingomonadaceae</taxon>
        <taxon>Novosphingobium</taxon>
    </lineage>
</organism>
<protein>
    <recommendedName>
        <fullName evidence="1">SURF1-like protein</fullName>
    </recommendedName>
</protein>
<dbReference type="GO" id="GO:0005886">
    <property type="term" value="C:plasma membrane"/>
    <property type="evidence" value="ECO:0007669"/>
    <property type="project" value="UniProtKB-SubCell"/>
</dbReference>
<dbReference type="RefSeq" id="WP_008831556.1">
    <property type="nucleotide sequence ID" value="NZ_JFYZ01000043.1"/>
</dbReference>
<keyword evidence="1" id="KW-0472">Membrane</keyword>
<dbReference type="EMBL" id="JFYZ01000043">
    <property type="protein sequence ID" value="EZP74600.1"/>
    <property type="molecule type" value="Genomic_DNA"/>
</dbReference>
<comment type="subcellular location">
    <subcellularLocation>
        <location evidence="1">Cell membrane</location>
        <topology evidence="1">Multi-pass membrane protein</topology>
    </subcellularLocation>
</comment>
<dbReference type="STRING" id="158500.BES08_15720"/>
<gene>
    <name evidence="2" type="ORF">BV97_04796</name>
</gene>
<sequence length="184" mass="19600">MRRIPVFATLIVLAAVAVMIAMGFWQLRRLHEKEALLAHYAAAQKNPAPVEWTSRGVGKDLLYRRAHLVCAGVGDRSSIAGSNAKGEPGVAQTAECTLPGGGRALVVMGWSLQPNAGAWQGGDVTGMIAPGPRLVAMPAVGGLEENAIPDPADLPNNHLSYAGQWFFFAATALVIYFLALRKRK</sequence>
<comment type="similarity">
    <text evidence="1">Belongs to the SURF1 family.</text>
</comment>
<name>A0A031JPF4_9SPHN</name>
<evidence type="ECO:0000313" key="3">
    <source>
        <dbReference type="Proteomes" id="UP000024329"/>
    </source>
</evidence>
<dbReference type="Pfam" id="PF02104">
    <property type="entry name" value="SURF1"/>
    <property type="match status" value="1"/>
</dbReference>
<dbReference type="eggNOG" id="COG3346">
    <property type="taxonomic scope" value="Bacteria"/>
</dbReference>
<evidence type="ECO:0000313" key="2">
    <source>
        <dbReference type="EMBL" id="EZP74600.1"/>
    </source>
</evidence>
<comment type="caution">
    <text evidence="2">The sequence shown here is derived from an EMBL/GenBank/DDBJ whole genome shotgun (WGS) entry which is preliminary data.</text>
</comment>
<evidence type="ECO:0000256" key="1">
    <source>
        <dbReference type="RuleBase" id="RU363076"/>
    </source>
</evidence>
<keyword evidence="1" id="KW-1003">Cell membrane</keyword>
<dbReference type="InterPro" id="IPR002994">
    <property type="entry name" value="Surf1/Shy1"/>
</dbReference>
<feature type="transmembrane region" description="Helical" evidence="1">
    <location>
        <begin position="161"/>
        <end position="180"/>
    </location>
</feature>
<dbReference type="PATRIC" id="fig|158500.4.peg.4874"/>
<dbReference type="Proteomes" id="UP000024329">
    <property type="component" value="Unassembled WGS sequence"/>
</dbReference>